<keyword evidence="3" id="KW-1185">Reference proteome</keyword>
<dbReference type="eggNOG" id="COG0741">
    <property type="taxonomic scope" value="Bacteria"/>
</dbReference>
<name>A0A068NP72_FIMGI</name>
<dbReference type="Pfam" id="PF01464">
    <property type="entry name" value="SLT"/>
    <property type="match status" value="1"/>
</dbReference>
<dbReference type="Proteomes" id="UP000027982">
    <property type="component" value="Chromosome"/>
</dbReference>
<dbReference type="STRING" id="661478.OP10G_1990"/>
<reference evidence="2 3" key="1">
    <citation type="journal article" date="2014" name="PLoS ONE">
        <title>The first complete genome sequence of the class fimbriimonadia in the phylum armatimonadetes.</title>
        <authorList>
            <person name="Hu Z.Y."/>
            <person name="Wang Y.Z."/>
            <person name="Im W.T."/>
            <person name="Wang S.Y."/>
            <person name="Zhao G.P."/>
            <person name="Zheng H.J."/>
            <person name="Quan Z.X."/>
        </authorList>
    </citation>
    <scope>NUCLEOTIDE SEQUENCE [LARGE SCALE GENOMIC DNA]</scope>
    <source>
        <strain evidence="2">Gsoil 348</strain>
    </source>
</reference>
<evidence type="ECO:0000313" key="2">
    <source>
        <dbReference type="EMBL" id="AIE85358.1"/>
    </source>
</evidence>
<dbReference type="KEGG" id="fgi:OP10G_1990"/>
<dbReference type="RefSeq" id="WP_025226066.1">
    <property type="nucleotide sequence ID" value="NZ_CP007139.1"/>
</dbReference>
<dbReference type="InterPro" id="IPR023346">
    <property type="entry name" value="Lysozyme-like_dom_sf"/>
</dbReference>
<feature type="domain" description="Transglycosylase SLT" evidence="1">
    <location>
        <begin position="23"/>
        <end position="130"/>
    </location>
</feature>
<dbReference type="AlphaFoldDB" id="A0A068NP72"/>
<dbReference type="EMBL" id="CP007139">
    <property type="protein sequence ID" value="AIE85358.1"/>
    <property type="molecule type" value="Genomic_DNA"/>
</dbReference>
<evidence type="ECO:0000259" key="1">
    <source>
        <dbReference type="Pfam" id="PF01464"/>
    </source>
</evidence>
<organism evidence="2 3">
    <name type="scientific">Fimbriimonas ginsengisoli Gsoil 348</name>
    <dbReference type="NCBI Taxonomy" id="661478"/>
    <lineage>
        <taxon>Bacteria</taxon>
        <taxon>Bacillati</taxon>
        <taxon>Armatimonadota</taxon>
        <taxon>Fimbriimonadia</taxon>
        <taxon>Fimbriimonadales</taxon>
        <taxon>Fimbriimonadaceae</taxon>
        <taxon>Fimbriimonas</taxon>
    </lineage>
</organism>
<sequence length="161" mass="17350">MGRSAELSHAKQTGIFDILKTSAAAHDLPLAYVLAVASRESDIENVLGDHGFAVGVMQVDIRFHDIAKKAKETGSWKTDPSKVIDYGINLLAHNYHWAKTTFPDYGGANGHGWLKIAASAYNAGEGGAKKGTLKGDSDLYTTGHNYGKDVLSRMAVFQDLI</sequence>
<accession>A0A068NP72</accession>
<dbReference type="InterPro" id="IPR008258">
    <property type="entry name" value="Transglycosylase_SLT_dom_1"/>
</dbReference>
<gene>
    <name evidence="2" type="ORF">OP10G_1990</name>
</gene>
<dbReference type="OrthoDB" id="1523598at2"/>
<proteinExistence type="predicted"/>
<evidence type="ECO:0000313" key="3">
    <source>
        <dbReference type="Proteomes" id="UP000027982"/>
    </source>
</evidence>
<dbReference type="Gene3D" id="1.10.530.10">
    <property type="match status" value="1"/>
</dbReference>
<dbReference type="HOGENOM" id="CLU_1641238_0_0_0"/>
<dbReference type="SUPFAM" id="SSF53955">
    <property type="entry name" value="Lysozyme-like"/>
    <property type="match status" value="1"/>
</dbReference>
<protein>
    <recommendedName>
        <fullName evidence="1">Transglycosylase SLT domain-containing protein</fullName>
    </recommendedName>
</protein>